<dbReference type="Gene3D" id="3.30.160.60">
    <property type="entry name" value="Classic Zinc Finger"/>
    <property type="match status" value="5"/>
</dbReference>
<feature type="domain" description="C2H2-type" evidence="6">
    <location>
        <begin position="469"/>
        <end position="492"/>
    </location>
</feature>
<dbReference type="PROSITE" id="PS00028">
    <property type="entry name" value="ZINC_FINGER_C2H2_1"/>
    <property type="match status" value="9"/>
</dbReference>
<organism evidence="7 8">
    <name type="scientific">Bicyclus anynana</name>
    <name type="common">Squinting bush brown butterfly</name>
    <dbReference type="NCBI Taxonomy" id="110368"/>
    <lineage>
        <taxon>Eukaryota</taxon>
        <taxon>Metazoa</taxon>
        <taxon>Ecdysozoa</taxon>
        <taxon>Arthropoda</taxon>
        <taxon>Hexapoda</taxon>
        <taxon>Insecta</taxon>
        <taxon>Pterygota</taxon>
        <taxon>Neoptera</taxon>
        <taxon>Endopterygota</taxon>
        <taxon>Lepidoptera</taxon>
        <taxon>Glossata</taxon>
        <taxon>Ditrysia</taxon>
        <taxon>Papilionoidea</taxon>
        <taxon>Nymphalidae</taxon>
        <taxon>Satyrinae</taxon>
        <taxon>Satyrini</taxon>
        <taxon>Mycalesina</taxon>
        <taxon>Bicyclus</taxon>
    </lineage>
</organism>
<keyword evidence="1" id="KW-0479">Metal-binding</keyword>
<feature type="domain" description="C2H2-type" evidence="6">
    <location>
        <begin position="528"/>
        <end position="556"/>
    </location>
</feature>
<feature type="domain" description="C2H2-type" evidence="6">
    <location>
        <begin position="498"/>
        <end position="526"/>
    </location>
</feature>
<sequence>METSSLKTCCGCLNNGRRMVVINGTDLQTSFSLIINENQMSTSELELCFECEALLRRFTVFRIQVAACYNTLHKYAQQVTKPVTRLGTHKVQYIDVTNWFPPSDEPAALLVDVKTEADDDEGEYLNDEPPYQEDVIIEKPFIKRKKKKKKPAVKLEKDPEVEFTKVKLSDKEIAQERELLALKDDYVNAMFTCDGCIVTFPNEDDLKDHIYVKHDMYASQYKCSVCSCTFRSEVSYNYHTNKHYRRYQCVVCADRFHSKPAAGKHYSMAHCHGAEYELDENNYDVTVASVKDAEDKDDSGQEKHTFPCQYCAKVFKWRTSLRKHVEKHRIETGEKRTPYCEPCRLSFTSTPNLQKHVRTSSKHKIQLALRKVNGVEANGTQKSASKQKSQMMDEIKSSVNKSQPKFNCQQCDKVFLWRGNLMRHLRSHAAKAKGDLVCKPCNRSFSSIATYQQHMKISKKHVSENDFKYMCSDCGKRFAIKLHLRDHINWEHLKNYVYSCDECQKVFKTRNSVYLHKQAVHMKDSLEHLCDHCGKPFPNNAKLRSHILGIHSGGVQYQCALCDARFSWKSCLSRHVRLKHRKRADRAREQ</sequence>
<keyword evidence="4" id="KW-0862">Zinc</keyword>
<evidence type="ECO:0000313" key="8">
    <source>
        <dbReference type="RefSeq" id="XP_052746347.1"/>
    </source>
</evidence>
<proteinExistence type="predicted"/>
<dbReference type="PANTHER" id="PTHR24409">
    <property type="entry name" value="ZINC FINGER PROTEIN 142"/>
    <property type="match status" value="1"/>
</dbReference>
<dbReference type="InterPro" id="IPR013087">
    <property type="entry name" value="Znf_C2H2_type"/>
</dbReference>
<dbReference type="PROSITE" id="PS50157">
    <property type="entry name" value="ZINC_FINGER_C2H2_2"/>
    <property type="match status" value="8"/>
</dbReference>
<dbReference type="GeneID" id="112056501"/>
<dbReference type="Pfam" id="PF12874">
    <property type="entry name" value="zf-met"/>
    <property type="match status" value="1"/>
</dbReference>
<reference evidence="8" key="1">
    <citation type="submission" date="2025-08" db="UniProtKB">
        <authorList>
            <consortium name="RefSeq"/>
        </authorList>
    </citation>
    <scope>IDENTIFICATION</scope>
</reference>
<evidence type="ECO:0000259" key="6">
    <source>
        <dbReference type="PROSITE" id="PS50157"/>
    </source>
</evidence>
<evidence type="ECO:0000256" key="1">
    <source>
        <dbReference type="ARBA" id="ARBA00022723"/>
    </source>
</evidence>
<dbReference type="Pfam" id="PF13912">
    <property type="entry name" value="zf-C2H2_6"/>
    <property type="match status" value="1"/>
</dbReference>
<evidence type="ECO:0000256" key="4">
    <source>
        <dbReference type="ARBA" id="ARBA00022833"/>
    </source>
</evidence>
<dbReference type="SMART" id="SM00355">
    <property type="entry name" value="ZnF_C2H2"/>
    <property type="match status" value="11"/>
</dbReference>
<name>A0ABM3M4D6_BICAN</name>
<keyword evidence="7" id="KW-1185">Reference proteome</keyword>
<evidence type="ECO:0000256" key="2">
    <source>
        <dbReference type="ARBA" id="ARBA00022737"/>
    </source>
</evidence>
<evidence type="ECO:0000256" key="5">
    <source>
        <dbReference type="PROSITE-ProRule" id="PRU00042"/>
    </source>
</evidence>
<dbReference type="InterPro" id="IPR036236">
    <property type="entry name" value="Znf_C2H2_sf"/>
</dbReference>
<keyword evidence="2" id="KW-0677">Repeat</keyword>
<evidence type="ECO:0000313" key="7">
    <source>
        <dbReference type="Proteomes" id="UP001652582"/>
    </source>
</evidence>
<feature type="domain" description="C2H2-type" evidence="6">
    <location>
        <begin position="557"/>
        <end position="585"/>
    </location>
</feature>
<feature type="domain" description="C2H2-type" evidence="6">
    <location>
        <begin position="306"/>
        <end position="336"/>
    </location>
</feature>
<dbReference type="PANTHER" id="PTHR24409:SF295">
    <property type="entry name" value="AZ2-RELATED"/>
    <property type="match status" value="1"/>
</dbReference>
<dbReference type="Pfam" id="PF00096">
    <property type="entry name" value="zf-C2H2"/>
    <property type="match status" value="2"/>
</dbReference>
<dbReference type="SUPFAM" id="SSF57667">
    <property type="entry name" value="beta-beta-alpha zinc fingers"/>
    <property type="match status" value="4"/>
</dbReference>
<feature type="domain" description="C2H2-type" evidence="6">
    <location>
        <begin position="436"/>
        <end position="466"/>
    </location>
</feature>
<protein>
    <submittedName>
        <fullName evidence="8">Zinc finger protein 845</fullName>
    </submittedName>
</protein>
<keyword evidence="3 5" id="KW-0863">Zinc-finger</keyword>
<evidence type="ECO:0000256" key="3">
    <source>
        <dbReference type="ARBA" id="ARBA00022771"/>
    </source>
</evidence>
<feature type="domain" description="C2H2-type" evidence="6">
    <location>
        <begin position="221"/>
        <end position="248"/>
    </location>
</feature>
<gene>
    <name evidence="8" type="primary">LOC112056501</name>
</gene>
<accession>A0ABM3M4D6</accession>
<dbReference type="Proteomes" id="UP001652582">
    <property type="component" value="Chromosome 27"/>
</dbReference>
<feature type="domain" description="C2H2-type" evidence="6">
    <location>
        <begin position="406"/>
        <end position="433"/>
    </location>
</feature>
<dbReference type="RefSeq" id="XP_052746347.1">
    <property type="nucleotide sequence ID" value="XM_052890387.1"/>
</dbReference>